<accession>A0A7Z7B825</accession>
<dbReference type="EMBL" id="FNDI01000011">
    <property type="protein sequence ID" value="SDI06959.1"/>
    <property type="molecule type" value="Genomic_DNA"/>
</dbReference>
<proteinExistence type="predicted"/>
<dbReference type="Proteomes" id="UP000198900">
    <property type="component" value="Unassembled WGS sequence"/>
</dbReference>
<keyword evidence="4" id="KW-1185">Reference proteome</keyword>
<gene>
    <name evidence="3" type="ORF">SAMN04487926_111230</name>
</gene>
<organism evidence="3 4">
    <name type="scientific">Paraburkholderia steynii</name>
    <dbReference type="NCBI Taxonomy" id="1245441"/>
    <lineage>
        <taxon>Bacteria</taxon>
        <taxon>Pseudomonadati</taxon>
        <taxon>Pseudomonadota</taxon>
        <taxon>Betaproteobacteria</taxon>
        <taxon>Burkholderiales</taxon>
        <taxon>Burkholderiaceae</taxon>
        <taxon>Paraburkholderia</taxon>
    </lineage>
</organism>
<dbReference type="SUPFAM" id="SSF46689">
    <property type="entry name" value="Homeodomain-like"/>
    <property type="match status" value="1"/>
</dbReference>
<evidence type="ECO:0000259" key="1">
    <source>
        <dbReference type="Pfam" id="PF02954"/>
    </source>
</evidence>
<dbReference type="InterPro" id="IPR024456">
    <property type="entry name" value="Integrase_catalytic_putative"/>
</dbReference>
<evidence type="ECO:0000313" key="4">
    <source>
        <dbReference type="Proteomes" id="UP000198900"/>
    </source>
</evidence>
<dbReference type="Pfam" id="PF12835">
    <property type="entry name" value="Integrase_1"/>
    <property type="match status" value="1"/>
</dbReference>
<dbReference type="InterPro" id="IPR009057">
    <property type="entry name" value="Homeodomain-like_sf"/>
</dbReference>
<feature type="domain" description="Integrase catalytic" evidence="2">
    <location>
        <begin position="150"/>
        <end position="256"/>
    </location>
</feature>
<feature type="domain" description="DNA binding HTH" evidence="1">
    <location>
        <begin position="346"/>
        <end position="375"/>
    </location>
</feature>
<dbReference type="InterPro" id="IPR002197">
    <property type="entry name" value="HTH_Fis"/>
</dbReference>
<dbReference type="InterPro" id="IPR011010">
    <property type="entry name" value="DNA_brk_join_enz"/>
</dbReference>
<dbReference type="Pfam" id="PF02954">
    <property type="entry name" value="HTH_8"/>
    <property type="match status" value="1"/>
</dbReference>
<name>A0A7Z7B825_9BURK</name>
<dbReference type="GO" id="GO:0043565">
    <property type="term" value="F:sequence-specific DNA binding"/>
    <property type="evidence" value="ECO:0007669"/>
    <property type="project" value="InterPro"/>
</dbReference>
<dbReference type="Gene3D" id="1.10.10.60">
    <property type="entry name" value="Homeodomain-like"/>
    <property type="match status" value="1"/>
</dbReference>
<protein>
    <submittedName>
        <fullName evidence="3">Phage integrase, N-terminal</fullName>
    </submittedName>
</protein>
<dbReference type="RefSeq" id="WP_091780606.1">
    <property type="nucleotide sequence ID" value="NZ_FNDI01000011.1"/>
</dbReference>
<sequence>MKFQLDYRLFIKNARLPQRLADELGELFARALSNAHDKTSGKSDEISIATQQYRVQVLVAGFRDLRKGGFAIMSPWNLGEKHIRYLINFWVNEKKHSQDAVKNRLTCWRALAAWMKKPQLVQMMNGYMGLSSERHRPDRAAEHKTIVPADVDVDAVFRRLCQRDRWVAMQIELQATFGLCAKESMLLRPLRCLRARGHLHVIDGTKDRQPRVVPIDAEWQYDVLIRAARLANPRTGFMIPDPWSLKEWYHHFYHILKTEGIGPGATVATVQGLRLAYLRMMSEQVTGLPAPMMRQDYQPDPQLLHAAIERLVEVAREGVGTKARASMSTFASLGERSRPLSAEEAIAAIAAARGNKSEAAKSLEISRQALYRLLAKGNDRPTESE</sequence>
<dbReference type="SUPFAM" id="SSF56349">
    <property type="entry name" value="DNA breaking-rejoining enzymes"/>
    <property type="match status" value="1"/>
</dbReference>
<evidence type="ECO:0000259" key="2">
    <source>
        <dbReference type="Pfam" id="PF12835"/>
    </source>
</evidence>
<comment type="caution">
    <text evidence="3">The sequence shown here is derived from an EMBL/GenBank/DDBJ whole genome shotgun (WGS) entry which is preliminary data.</text>
</comment>
<reference evidence="3" key="1">
    <citation type="submission" date="2016-10" db="EMBL/GenBank/DDBJ databases">
        <authorList>
            <person name="Varghese N."/>
            <person name="Submissions S."/>
        </authorList>
    </citation>
    <scope>NUCLEOTIDE SEQUENCE [LARGE SCALE GENOMIC DNA]</scope>
    <source>
        <strain evidence="3">YR281</strain>
    </source>
</reference>
<evidence type="ECO:0000313" key="3">
    <source>
        <dbReference type="EMBL" id="SDI06959.1"/>
    </source>
</evidence>
<dbReference type="AlphaFoldDB" id="A0A7Z7B825"/>